<proteinExistence type="predicted"/>
<gene>
    <name evidence="1" type="ORF">AVEN_269131_1</name>
</gene>
<evidence type="ECO:0000313" key="2">
    <source>
        <dbReference type="Proteomes" id="UP000499080"/>
    </source>
</evidence>
<reference evidence="1 2" key="1">
    <citation type="journal article" date="2019" name="Sci. Rep.">
        <title>Orb-weaving spider Araneus ventricosus genome elucidates the spidroin gene catalogue.</title>
        <authorList>
            <person name="Kono N."/>
            <person name="Nakamura H."/>
            <person name="Ohtoshi R."/>
            <person name="Moran D.A.P."/>
            <person name="Shinohara A."/>
            <person name="Yoshida Y."/>
            <person name="Fujiwara M."/>
            <person name="Mori M."/>
            <person name="Tomita M."/>
            <person name="Arakawa K."/>
        </authorList>
    </citation>
    <scope>NUCLEOTIDE SEQUENCE [LARGE SCALE GENOMIC DNA]</scope>
</reference>
<comment type="caution">
    <text evidence="1">The sequence shown here is derived from an EMBL/GenBank/DDBJ whole genome shotgun (WGS) entry which is preliminary data.</text>
</comment>
<dbReference type="Proteomes" id="UP000499080">
    <property type="component" value="Unassembled WGS sequence"/>
</dbReference>
<dbReference type="EMBL" id="BGPR01001634">
    <property type="protein sequence ID" value="GBM58441.1"/>
    <property type="molecule type" value="Genomic_DNA"/>
</dbReference>
<sequence length="102" mass="11829">MNESTDPNLERNCSVNTKMRSERVMKNLLGGLLASFRINKRGLLTISTKLRLLFKQARKKTTVAIKFQSSIVKNLEEWYKFQCTLAIKRTVCQRTTTTTEKE</sequence>
<evidence type="ECO:0000313" key="1">
    <source>
        <dbReference type="EMBL" id="GBM58441.1"/>
    </source>
</evidence>
<name>A0A4Y2GZY2_ARAVE</name>
<keyword evidence="2" id="KW-1185">Reference proteome</keyword>
<protein>
    <submittedName>
        <fullName evidence="1">Uncharacterized protein</fullName>
    </submittedName>
</protein>
<organism evidence="1 2">
    <name type="scientific">Araneus ventricosus</name>
    <name type="common">Orbweaver spider</name>
    <name type="synonym">Epeira ventricosa</name>
    <dbReference type="NCBI Taxonomy" id="182803"/>
    <lineage>
        <taxon>Eukaryota</taxon>
        <taxon>Metazoa</taxon>
        <taxon>Ecdysozoa</taxon>
        <taxon>Arthropoda</taxon>
        <taxon>Chelicerata</taxon>
        <taxon>Arachnida</taxon>
        <taxon>Araneae</taxon>
        <taxon>Araneomorphae</taxon>
        <taxon>Entelegynae</taxon>
        <taxon>Araneoidea</taxon>
        <taxon>Araneidae</taxon>
        <taxon>Araneus</taxon>
    </lineage>
</organism>
<accession>A0A4Y2GZY2</accession>
<dbReference type="AlphaFoldDB" id="A0A4Y2GZY2"/>